<dbReference type="FunFam" id="3.40.309.10:FF:000012">
    <property type="entry name" value="Betaine aldehyde dehydrogenase"/>
    <property type="match status" value="1"/>
</dbReference>
<proteinExistence type="inferred from homology"/>
<dbReference type="PROSITE" id="PS00687">
    <property type="entry name" value="ALDEHYDE_DEHYDR_GLU"/>
    <property type="match status" value="1"/>
</dbReference>
<dbReference type="AlphaFoldDB" id="A0A0D2BXL8"/>
<dbReference type="EMBL" id="KN847046">
    <property type="protein sequence ID" value="KIW23060.1"/>
    <property type="molecule type" value="Genomic_DNA"/>
</dbReference>
<comment type="catalytic activity">
    <reaction evidence="4">
        <text>an aldehyde + NAD(+) + H2O = a carboxylate + NADH + 2 H(+)</text>
        <dbReference type="Rhea" id="RHEA:16185"/>
        <dbReference type="ChEBI" id="CHEBI:15377"/>
        <dbReference type="ChEBI" id="CHEBI:15378"/>
        <dbReference type="ChEBI" id="CHEBI:17478"/>
        <dbReference type="ChEBI" id="CHEBI:29067"/>
        <dbReference type="ChEBI" id="CHEBI:57540"/>
        <dbReference type="ChEBI" id="CHEBI:57945"/>
        <dbReference type="EC" id="1.2.1.3"/>
    </reaction>
</comment>
<dbReference type="Gene3D" id="3.40.50.720">
    <property type="entry name" value="NAD(P)-binding Rossmann-like Domain"/>
    <property type="match status" value="1"/>
</dbReference>
<evidence type="ECO:0000256" key="6">
    <source>
        <dbReference type="RuleBase" id="RU003345"/>
    </source>
</evidence>
<dbReference type="InterPro" id="IPR013149">
    <property type="entry name" value="ADH-like_C"/>
</dbReference>
<feature type="domain" description="Alcohol dehydrogenase-like C-terminal" evidence="7">
    <location>
        <begin position="1"/>
        <end position="80"/>
    </location>
</feature>
<organism evidence="9 10">
    <name type="scientific">Cladophialophora immunda</name>
    <dbReference type="NCBI Taxonomy" id="569365"/>
    <lineage>
        <taxon>Eukaryota</taxon>
        <taxon>Fungi</taxon>
        <taxon>Dikarya</taxon>
        <taxon>Ascomycota</taxon>
        <taxon>Pezizomycotina</taxon>
        <taxon>Eurotiomycetes</taxon>
        <taxon>Chaetothyriomycetidae</taxon>
        <taxon>Chaetothyriales</taxon>
        <taxon>Herpotrichiellaceae</taxon>
        <taxon>Cladophialophora</taxon>
    </lineage>
</organism>
<evidence type="ECO:0000256" key="2">
    <source>
        <dbReference type="ARBA" id="ARBA00023002"/>
    </source>
</evidence>
<dbReference type="Gene3D" id="3.40.605.10">
    <property type="entry name" value="Aldehyde Dehydrogenase, Chain A, domain 1"/>
    <property type="match status" value="1"/>
</dbReference>
<accession>A0A0D2BXL8</accession>
<keyword evidence="10" id="KW-1185">Reference proteome</keyword>
<dbReference type="HOGENOM" id="CLU_005391_0_0_1"/>
<dbReference type="InterPro" id="IPR015590">
    <property type="entry name" value="Aldehyde_DH_dom"/>
</dbReference>
<evidence type="ECO:0000313" key="10">
    <source>
        <dbReference type="Proteomes" id="UP000054466"/>
    </source>
</evidence>
<evidence type="ECO:0000256" key="1">
    <source>
        <dbReference type="ARBA" id="ARBA00009986"/>
    </source>
</evidence>
<dbReference type="PANTHER" id="PTHR11699">
    <property type="entry name" value="ALDEHYDE DEHYDROGENASE-RELATED"/>
    <property type="match status" value="1"/>
</dbReference>
<dbReference type="Pfam" id="PF00107">
    <property type="entry name" value="ADH_zinc_N"/>
    <property type="match status" value="1"/>
</dbReference>
<evidence type="ECO:0000259" key="8">
    <source>
        <dbReference type="Pfam" id="PF00171"/>
    </source>
</evidence>
<evidence type="ECO:0000313" key="9">
    <source>
        <dbReference type="EMBL" id="KIW23060.1"/>
    </source>
</evidence>
<dbReference type="OrthoDB" id="310895at2759"/>
<dbReference type="EC" id="1.2.1.3" evidence="3"/>
<dbReference type="Pfam" id="PF00171">
    <property type="entry name" value="Aldedh"/>
    <property type="match status" value="1"/>
</dbReference>
<dbReference type="InterPro" id="IPR036291">
    <property type="entry name" value="NAD(P)-bd_dom_sf"/>
</dbReference>
<dbReference type="Proteomes" id="UP000054466">
    <property type="component" value="Unassembled WGS sequence"/>
</dbReference>
<dbReference type="SUPFAM" id="SSF53720">
    <property type="entry name" value="ALDH-like"/>
    <property type="match status" value="1"/>
</dbReference>
<feature type="active site" evidence="5">
    <location>
        <position position="375"/>
    </location>
</feature>
<protein>
    <recommendedName>
        <fullName evidence="3">aldehyde dehydrogenase (NAD(+))</fullName>
        <ecNumber evidence="3">1.2.1.3</ecNumber>
    </recommendedName>
</protein>
<dbReference type="STRING" id="569365.A0A0D2BXL8"/>
<dbReference type="InterPro" id="IPR016163">
    <property type="entry name" value="Ald_DH_C"/>
</dbReference>
<name>A0A0D2BXL8_9EURO</name>
<reference evidence="9 10" key="1">
    <citation type="submission" date="2015-01" db="EMBL/GenBank/DDBJ databases">
        <title>The Genome Sequence of Cladophialophora immunda CBS83496.</title>
        <authorList>
            <consortium name="The Broad Institute Genomics Platform"/>
            <person name="Cuomo C."/>
            <person name="de Hoog S."/>
            <person name="Gorbushina A."/>
            <person name="Stielow B."/>
            <person name="Teixiera M."/>
            <person name="Abouelleil A."/>
            <person name="Chapman S.B."/>
            <person name="Priest M."/>
            <person name="Young S.K."/>
            <person name="Wortman J."/>
            <person name="Nusbaum C."/>
            <person name="Birren B."/>
        </authorList>
    </citation>
    <scope>NUCLEOTIDE SEQUENCE [LARGE SCALE GENOMIC DNA]</scope>
    <source>
        <strain evidence="9 10">CBS 83496</strain>
    </source>
</reference>
<evidence type="ECO:0000256" key="5">
    <source>
        <dbReference type="PROSITE-ProRule" id="PRU10007"/>
    </source>
</evidence>
<dbReference type="Gene3D" id="3.40.309.10">
    <property type="entry name" value="Aldehyde Dehydrogenase, Chain A, domain 2"/>
    <property type="match status" value="1"/>
</dbReference>
<dbReference type="InterPro" id="IPR016161">
    <property type="entry name" value="Ald_DH/histidinol_DH"/>
</dbReference>
<feature type="domain" description="Aldehyde dehydrogenase" evidence="8">
    <location>
        <begin position="141"/>
        <end position="598"/>
    </location>
</feature>
<evidence type="ECO:0000259" key="7">
    <source>
        <dbReference type="Pfam" id="PF00107"/>
    </source>
</evidence>
<dbReference type="InterPro" id="IPR029510">
    <property type="entry name" value="Ald_DH_CS_GLU"/>
</dbReference>
<keyword evidence="2 6" id="KW-0560">Oxidoreductase</keyword>
<dbReference type="GO" id="GO:0004029">
    <property type="term" value="F:aldehyde dehydrogenase (NAD+) activity"/>
    <property type="evidence" value="ECO:0007669"/>
    <property type="project" value="UniProtKB-EC"/>
</dbReference>
<dbReference type="InterPro" id="IPR016162">
    <property type="entry name" value="Ald_DH_N"/>
</dbReference>
<evidence type="ECO:0000256" key="4">
    <source>
        <dbReference type="ARBA" id="ARBA00049194"/>
    </source>
</evidence>
<dbReference type="RefSeq" id="XP_016243276.1">
    <property type="nucleotide sequence ID" value="XM_016398714.1"/>
</dbReference>
<dbReference type="GeneID" id="27350486"/>
<dbReference type="VEuPathDB" id="FungiDB:PV07_11292"/>
<comment type="similarity">
    <text evidence="1 6">Belongs to the aldehyde dehydrogenase family.</text>
</comment>
<evidence type="ECO:0000256" key="3">
    <source>
        <dbReference type="ARBA" id="ARBA00024226"/>
    </source>
</evidence>
<sequence length="604" mass="64425">MGYRVIASDIAQDKLDLALRCGAVKTVNSKDSSKVEIVQTGCTIVVTGVAAAYDFGIKATATGGKVIIIGVPHGPVPIDILLSLLAYTIGATNQGNKKELVEALQVAADLGIKPIYEVKQVSAINQGVSDVTAGKTVGRIWTGGSGEKLKFLNPKNELDLEVSLCSASEEDLEQAVACATEAFESGPWSSFTSAKRGQCIRKLADLMNDHVVEIAYFESVVSGKPITDVERDVRMSAEVLQCWADKIKGDVYPADDGFYKIITQEPLGVCAGITAWNGSLHFLAWKAGPALACGNTCIIKPSEKSPFGTLAVGYLVEAAGFPAGVLQILPGDGKIGACLASHMKVAKVSFTGSTITGRKIQEAATKSNMKRVTLELGGKSPMIIFDDCDLEKAMFWAVAGITVGTGQVCAATSRILIQDSIRDEFISKLKARFESITLGQDPQDGRSSYGPIIDKFQYDRVRGYIEAGKQSGATVLAGSEDYPGKGYYVPPTIFLNPPEDAVIYREEIFGPVLCVTTFGTEQEALQKANDTHYGLSGAVFTKDLNRALRVSSKVKAGTVCVNCAIMIGPQAPNGGFKQSGYGRELGEYALRHYTEPKTTFISST</sequence>
<dbReference type="Gene3D" id="3.90.180.10">
    <property type="entry name" value="Medium-chain alcohol dehydrogenases, catalytic domain"/>
    <property type="match status" value="1"/>
</dbReference>
<dbReference type="FunFam" id="3.40.605.10:FF:000007">
    <property type="entry name" value="NAD/NADP-dependent betaine aldehyde dehydrogenase"/>
    <property type="match status" value="1"/>
</dbReference>
<gene>
    <name evidence="9" type="ORF">PV07_11292</name>
</gene>
<dbReference type="SUPFAM" id="SSF51735">
    <property type="entry name" value="NAD(P)-binding Rossmann-fold domains"/>
    <property type="match status" value="1"/>
</dbReference>